<feature type="domain" description="HTH gntR-type" evidence="6">
    <location>
        <begin position="16"/>
        <end position="84"/>
    </location>
</feature>
<evidence type="ECO:0000313" key="8">
    <source>
        <dbReference type="Proteomes" id="UP001319200"/>
    </source>
</evidence>
<dbReference type="PANTHER" id="PTHR46577:SF2">
    <property type="entry name" value="TRANSCRIPTIONAL REGULATORY PROTEIN"/>
    <property type="match status" value="1"/>
</dbReference>
<evidence type="ECO:0000256" key="3">
    <source>
        <dbReference type="ARBA" id="ARBA00023015"/>
    </source>
</evidence>
<dbReference type="InterPro" id="IPR036390">
    <property type="entry name" value="WH_DNA-bd_sf"/>
</dbReference>
<dbReference type="GO" id="GO:0003700">
    <property type="term" value="F:DNA-binding transcription factor activity"/>
    <property type="evidence" value="ECO:0007669"/>
    <property type="project" value="InterPro"/>
</dbReference>
<name>A0AAP2DQT3_9BACT</name>
<dbReference type="InterPro" id="IPR036388">
    <property type="entry name" value="WH-like_DNA-bd_sf"/>
</dbReference>
<reference evidence="7 8" key="1">
    <citation type="submission" date="2021-05" db="EMBL/GenBank/DDBJ databases">
        <title>A Polyphasic approach of four new species of the genus Ohtaekwangia: Ohtaekwangia histidinii sp. nov., Ohtaekwangia cretensis sp. nov., Ohtaekwangia indiensis sp. nov., Ohtaekwangia reichenbachii sp. nov. from diverse environment.</title>
        <authorList>
            <person name="Octaviana S."/>
        </authorList>
    </citation>
    <scope>NUCLEOTIDE SEQUENCE [LARGE SCALE GENOMIC DNA]</scope>
    <source>
        <strain evidence="7 8">PWU4</strain>
    </source>
</reference>
<dbReference type="SMART" id="SM00345">
    <property type="entry name" value="HTH_GNTR"/>
    <property type="match status" value="1"/>
</dbReference>
<gene>
    <name evidence="7" type="ORF">KK083_28075</name>
</gene>
<dbReference type="InterPro" id="IPR000524">
    <property type="entry name" value="Tscrpt_reg_HTH_GntR"/>
</dbReference>
<dbReference type="PROSITE" id="PS50949">
    <property type="entry name" value="HTH_GNTR"/>
    <property type="match status" value="1"/>
</dbReference>
<accession>A0AAP2DQT3</accession>
<dbReference type="EMBL" id="JAHESF010000048">
    <property type="protein sequence ID" value="MBT1700781.1"/>
    <property type="molecule type" value="Genomic_DNA"/>
</dbReference>
<keyword evidence="2" id="KW-0663">Pyridoxal phosphate</keyword>
<dbReference type="Pfam" id="PF00155">
    <property type="entry name" value="Aminotran_1_2"/>
    <property type="match status" value="1"/>
</dbReference>
<dbReference type="GO" id="GO:0008483">
    <property type="term" value="F:transaminase activity"/>
    <property type="evidence" value="ECO:0007669"/>
    <property type="project" value="UniProtKB-KW"/>
</dbReference>
<evidence type="ECO:0000256" key="1">
    <source>
        <dbReference type="ARBA" id="ARBA00005384"/>
    </source>
</evidence>
<dbReference type="InterPro" id="IPR015424">
    <property type="entry name" value="PyrdxlP-dep_Trfase"/>
</dbReference>
<keyword evidence="5" id="KW-0804">Transcription</keyword>
<keyword evidence="3" id="KW-0805">Transcription regulation</keyword>
<dbReference type="PANTHER" id="PTHR46577">
    <property type="entry name" value="HTH-TYPE TRANSCRIPTIONAL REGULATORY PROTEIN GABR"/>
    <property type="match status" value="1"/>
</dbReference>
<dbReference type="InterPro" id="IPR015421">
    <property type="entry name" value="PyrdxlP-dep_Trfase_major"/>
</dbReference>
<organism evidence="7 8">
    <name type="scientific">Chryseosolibacter histidini</name>
    <dbReference type="NCBI Taxonomy" id="2782349"/>
    <lineage>
        <taxon>Bacteria</taxon>
        <taxon>Pseudomonadati</taxon>
        <taxon>Bacteroidota</taxon>
        <taxon>Cytophagia</taxon>
        <taxon>Cytophagales</taxon>
        <taxon>Chryseotaleaceae</taxon>
        <taxon>Chryseosolibacter</taxon>
    </lineage>
</organism>
<comment type="similarity">
    <text evidence="1">In the C-terminal section; belongs to the class-I pyridoxal-phosphate-dependent aminotransferase family.</text>
</comment>
<dbReference type="SUPFAM" id="SSF53383">
    <property type="entry name" value="PLP-dependent transferases"/>
    <property type="match status" value="1"/>
</dbReference>
<dbReference type="CDD" id="cd07377">
    <property type="entry name" value="WHTH_GntR"/>
    <property type="match status" value="1"/>
</dbReference>
<protein>
    <submittedName>
        <fullName evidence="7">PLP-dependent aminotransferase family protein</fullName>
    </submittedName>
</protein>
<evidence type="ECO:0000259" key="6">
    <source>
        <dbReference type="PROSITE" id="PS50949"/>
    </source>
</evidence>
<keyword evidence="7" id="KW-0808">Transferase</keyword>
<dbReference type="Gene3D" id="3.40.640.10">
    <property type="entry name" value="Type I PLP-dependent aspartate aminotransferase-like (Major domain)"/>
    <property type="match status" value="1"/>
</dbReference>
<comment type="caution">
    <text evidence="7">The sequence shown here is derived from an EMBL/GenBank/DDBJ whole genome shotgun (WGS) entry which is preliminary data.</text>
</comment>
<evidence type="ECO:0000256" key="2">
    <source>
        <dbReference type="ARBA" id="ARBA00022898"/>
    </source>
</evidence>
<dbReference type="GO" id="GO:0030170">
    <property type="term" value="F:pyridoxal phosphate binding"/>
    <property type="evidence" value="ECO:0007669"/>
    <property type="project" value="InterPro"/>
</dbReference>
<proteinExistence type="inferred from homology"/>
<dbReference type="InterPro" id="IPR051446">
    <property type="entry name" value="HTH_trans_reg/aminotransferase"/>
</dbReference>
<dbReference type="Gene3D" id="1.10.10.10">
    <property type="entry name" value="Winged helix-like DNA-binding domain superfamily/Winged helix DNA-binding domain"/>
    <property type="match status" value="1"/>
</dbReference>
<sequence>MIVLKESISIDKTSEIPVYLQVANALIHHIRHGRLRRGLKLPGSREMAALLKIHRKTMLAALDELMAQGWIEMVPRKGTFVVNDLPEIKPKKLQEQGPAPYPEKTLFQIDEKRVPPFPLRSAIAANALVINDGFPDIRLAPTELFIREMRSLSKQRSSKTLFGYGSPKGPDVLRETLASFLSDTRGLPISAQHVMITRGAQMGIYLAGSLLLQPGDHVIVGDPGYFGATLTFRQLGANINFVPVDDFGIDVDAIAKLTAKKKIKLLYVIPHHHHPTTVTLTPERRVRLLELAARYRFAIIEDDYDYDFHYTSNPVLPMASLDHHGNIIYIGTLSKTLAPTFRLGFVVAPENFINAIANIRKTIDWQGDSLMEAAIAQLYRNGTIGRHIKKVVKLYRERRDHFCRLLQQALGDHVSFKIPDGGMSVWTKFNNANLKRIAAKAAEKGLIIPDPSFYNTNTNFNATRMGFASLNIKEQERAMEILTKSVEALGIRN</sequence>
<keyword evidence="4" id="KW-0238">DNA-binding</keyword>
<keyword evidence="8" id="KW-1185">Reference proteome</keyword>
<evidence type="ECO:0000256" key="5">
    <source>
        <dbReference type="ARBA" id="ARBA00023163"/>
    </source>
</evidence>
<dbReference type="Proteomes" id="UP001319200">
    <property type="component" value="Unassembled WGS sequence"/>
</dbReference>
<dbReference type="AlphaFoldDB" id="A0AAP2DQT3"/>
<evidence type="ECO:0000313" key="7">
    <source>
        <dbReference type="EMBL" id="MBT1700781.1"/>
    </source>
</evidence>
<keyword evidence="7" id="KW-0032">Aminotransferase</keyword>
<dbReference type="GO" id="GO:0003677">
    <property type="term" value="F:DNA binding"/>
    <property type="evidence" value="ECO:0007669"/>
    <property type="project" value="UniProtKB-KW"/>
</dbReference>
<dbReference type="CDD" id="cd00609">
    <property type="entry name" value="AAT_like"/>
    <property type="match status" value="1"/>
</dbReference>
<dbReference type="InterPro" id="IPR004839">
    <property type="entry name" value="Aminotransferase_I/II_large"/>
</dbReference>
<dbReference type="RefSeq" id="WP_254169469.1">
    <property type="nucleotide sequence ID" value="NZ_JAHESF010000048.1"/>
</dbReference>
<evidence type="ECO:0000256" key="4">
    <source>
        <dbReference type="ARBA" id="ARBA00023125"/>
    </source>
</evidence>
<dbReference type="SUPFAM" id="SSF46785">
    <property type="entry name" value="Winged helix' DNA-binding domain"/>
    <property type="match status" value="1"/>
</dbReference>
<dbReference type="Pfam" id="PF00392">
    <property type="entry name" value="GntR"/>
    <property type="match status" value="1"/>
</dbReference>